<name>A0A1Y5T7U0_9RHOB</name>
<protein>
    <submittedName>
        <fullName evidence="3">Cation efflux system protein CusC</fullName>
    </submittedName>
</protein>
<sequence>MLRQRFLIMFPLGILLAGCADMGAVFRTPEIELPDRYSLVAPVQAPSRDEVNWWRNFDDPVLDQLVAQGMAGNLTVAEAQARLREAEADARREGVALSGNGRVDATTATRSDDRFDVGLDAQINLAGEARHRSRAAQARFEAAQLNEVEARRTILSEMAQAYTNMRFLQSTRVTREQDLRSRRRTMRDIQKQLDLGEATRLDLLRAQSLMAETRAEIPRIESDIIQQRNRISTLLGVPVGALTLDLGYKGQQPLPKRVADIGVPADLLRARPDIRRAERLYAAAVSDVSAAHAARYPSLRLSGLITTPFGSGASSESLLAGLVVPVFSQPALAANEDATVARVEQAYLQWRVAVLEAVEEVENAQVLLQSALAATKASREAVELNRQSLALSRELVVSGGNITVLDVLDRERALSASRTSLAQNQRDVAAGYIALRVALGRGHPLVQDEPEPDTEVAGETVTQAIITTE</sequence>
<evidence type="ECO:0000313" key="3">
    <source>
        <dbReference type="EMBL" id="SLN55923.1"/>
    </source>
</evidence>
<evidence type="ECO:0000256" key="1">
    <source>
        <dbReference type="ARBA" id="ARBA00007613"/>
    </source>
</evidence>
<dbReference type="Pfam" id="PF02321">
    <property type="entry name" value="OEP"/>
    <property type="match status" value="2"/>
</dbReference>
<dbReference type="InterPro" id="IPR003423">
    <property type="entry name" value="OMP_efflux"/>
</dbReference>
<reference evidence="3 4" key="1">
    <citation type="submission" date="2017-03" db="EMBL/GenBank/DDBJ databases">
        <authorList>
            <person name="Afonso C.L."/>
            <person name="Miller P.J."/>
            <person name="Scott M.A."/>
            <person name="Spackman E."/>
            <person name="Goraichik I."/>
            <person name="Dimitrov K.M."/>
            <person name="Suarez D.L."/>
            <person name="Swayne D.E."/>
        </authorList>
    </citation>
    <scope>NUCLEOTIDE SEQUENCE [LARGE SCALE GENOMIC DNA]</scope>
    <source>
        <strain evidence="3 4">CECT 8287</strain>
    </source>
</reference>
<keyword evidence="2" id="KW-0732">Signal</keyword>
<feature type="chain" id="PRO_5012350893" evidence="2">
    <location>
        <begin position="18"/>
        <end position="469"/>
    </location>
</feature>
<proteinExistence type="inferred from homology"/>
<dbReference type="PANTHER" id="PTHR30203">
    <property type="entry name" value="OUTER MEMBRANE CATION EFFLUX PROTEIN"/>
    <property type="match status" value="1"/>
</dbReference>
<dbReference type="AlphaFoldDB" id="A0A1Y5T7U0"/>
<dbReference type="InterPro" id="IPR010131">
    <property type="entry name" value="MdtP/NodT-like"/>
</dbReference>
<feature type="signal peptide" evidence="2">
    <location>
        <begin position="1"/>
        <end position="17"/>
    </location>
</feature>
<dbReference type="EMBL" id="FWFL01000008">
    <property type="protein sequence ID" value="SLN55923.1"/>
    <property type="molecule type" value="Genomic_DNA"/>
</dbReference>
<dbReference type="SUPFAM" id="SSF56954">
    <property type="entry name" value="Outer membrane efflux proteins (OEP)"/>
    <property type="match status" value="1"/>
</dbReference>
<dbReference type="OrthoDB" id="7181739at2"/>
<dbReference type="Gene3D" id="2.20.200.10">
    <property type="entry name" value="Outer membrane efflux proteins (OEP)"/>
    <property type="match status" value="1"/>
</dbReference>
<dbReference type="Proteomes" id="UP000193827">
    <property type="component" value="Unassembled WGS sequence"/>
</dbReference>
<evidence type="ECO:0000256" key="2">
    <source>
        <dbReference type="SAM" id="SignalP"/>
    </source>
</evidence>
<dbReference type="GO" id="GO:0015562">
    <property type="term" value="F:efflux transmembrane transporter activity"/>
    <property type="evidence" value="ECO:0007669"/>
    <property type="project" value="InterPro"/>
</dbReference>
<dbReference type="Gene3D" id="1.20.1600.10">
    <property type="entry name" value="Outer membrane efflux proteins (OEP)"/>
    <property type="match status" value="1"/>
</dbReference>
<gene>
    <name evidence="3" type="primary">cusC</name>
    <name evidence="3" type="ORF">PEL8287_02995</name>
</gene>
<evidence type="ECO:0000313" key="4">
    <source>
        <dbReference type="Proteomes" id="UP000193827"/>
    </source>
</evidence>
<comment type="similarity">
    <text evidence="1">Belongs to the outer membrane factor (OMF) (TC 1.B.17) family.</text>
</comment>
<keyword evidence="4" id="KW-1185">Reference proteome</keyword>
<organism evidence="3 4">
    <name type="scientific">Roseovarius litorisediminis</name>
    <dbReference type="NCBI Taxonomy" id="1312363"/>
    <lineage>
        <taxon>Bacteria</taxon>
        <taxon>Pseudomonadati</taxon>
        <taxon>Pseudomonadota</taxon>
        <taxon>Alphaproteobacteria</taxon>
        <taxon>Rhodobacterales</taxon>
        <taxon>Roseobacteraceae</taxon>
        <taxon>Roseovarius</taxon>
    </lineage>
</organism>
<dbReference type="PROSITE" id="PS51257">
    <property type="entry name" value="PROKAR_LIPOPROTEIN"/>
    <property type="match status" value="1"/>
</dbReference>
<accession>A0A1Y5T7U0</accession>